<dbReference type="OrthoDB" id="6201887at2759"/>
<gene>
    <name evidence="1" type="ORF">OCBIM_22021081mg</name>
</gene>
<sequence>MFQRKNGPKYKCIKKSFNSLKNTPEYAIMQSSFTYRFKVNDTIVLKMNMVKFISHNTSYLSITSLYKTNHQ</sequence>
<dbReference type="AlphaFoldDB" id="A0A0L8H855"/>
<organism evidence="1">
    <name type="scientific">Octopus bimaculoides</name>
    <name type="common">California two-spotted octopus</name>
    <dbReference type="NCBI Taxonomy" id="37653"/>
    <lineage>
        <taxon>Eukaryota</taxon>
        <taxon>Metazoa</taxon>
        <taxon>Spiralia</taxon>
        <taxon>Lophotrochozoa</taxon>
        <taxon>Mollusca</taxon>
        <taxon>Cephalopoda</taxon>
        <taxon>Coleoidea</taxon>
        <taxon>Octopodiformes</taxon>
        <taxon>Octopoda</taxon>
        <taxon>Incirrata</taxon>
        <taxon>Octopodidae</taxon>
        <taxon>Octopus</taxon>
    </lineage>
</organism>
<evidence type="ECO:0000313" key="1">
    <source>
        <dbReference type="EMBL" id="KOF84940.1"/>
    </source>
</evidence>
<accession>A0A0L8H855</accession>
<protein>
    <submittedName>
        <fullName evidence="1">Uncharacterized protein</fullName>
    </submittedName>
</protein>
<name>A0A0L8H855_OCTBM</name>
<dbReference type="EMBL" id="KQ419000">
    <property type="protein sequence ID" value="KOF84940.1"/>
    <property type="molecule type" value="Genomic_DNA"/>
</dbReference>
<proteinExistence type="predicted"/>
<reference evidence="1" key="1">
    <citation type="submission" date="2015-07" db="EMBL/GenBank/DDBJ databases">
        <title>MeaNS - Measles Nucleotide Surveillance Program.</title>
        <authorList>
            <person name="Tran T."/>
            <person name="Druce J."/>
        </authorList>
    </citation>
    <scope>NUCLEOTIDE SEQUENCE</scope>
    <source>
        <strain evidence="1">UCB-OBI-ISO-001</strain>
        <tissue evidence="1">Gonad</tissue>
    </source>
</reference>